<evidence type="ECO:0000256" key="3">
    <source>
        <dbReference type="ARBA" id="ARBA00022670"/>
    </source>
</evidence>
<evidence type="ECO:0000256" key="10">
    <source>
        <dbReference type="SAM" id="SignalP"/>
    </source>
</evidence>
<dbReference type="GO" id="GO:0016020">
    <property type="term" value="C:membrane"/>
    <property type="evidence" value="ECO:0007669"/>
    <property type="project" value="InterPro"/>
</dbReference>
<evidence type="ECO:0000256" key="9">
    <source>
        <dbReference type="RuleBase" id="RU003355"/>
    </source>
</evidence>
<dbReference type="PROSITE" id="PS51892">
    <property type="entry name" value="SUBTILASE"/>
    <property type="match status" value="1"/>
</dbReference>
<evidence type="ECO:0000259" key="13">
    <source>
        <dbReference type="Pfam" id="PF06280"/>
    </source>
</evidence>
<feature type="active site" description="Charge relay system" evidence="7 8">
    <location>
        <position position="208"/>
    </location>
</feature>
<dbReference type="PROSITE" id="PS00136">
    <property type="entry name" value="SUBTILASE_ASP"/>
    <property type="match status" value="1"/>
</dbReference>
<name>A0A9P8A4C2_MORAP</name>
<evidence type="ECO:0000256" key="4">
    <source>
        <dbReference type="ARBA" id="ARBA00022729"/>
    </source>
</evidence>
<evidence type="ECO:0008006" key="16">
    <source>
        <dbReference type="Google" id="ProtNLM"/>
    </source>
</evidence>
<dbReference type="InterPro" id="IPR022398">
    <property type="entry name" value="Peptidase_S8_His-AS"/>
</dbReference>
<dbReference type="InterPro" id="IPR023828">
    <property type="entry name" value="Peptidase_S8_Ser-AS"/>
</dbReference>
<gene>
    <name evidence="14" type="ORF">KVV02_007903</name>
</gene>
<sequence length="878" mass="94313">MKFFAFLSFLSAATLVQAGTFHSIKKGATNIIPDAYIIEYDDGVHHESHSSLLNTRSIHHDIRKRYDIFHGAAVDVKSGHSGEQIAEIPGVKNVWHVTVHNVPKVIKATQHITDPEAVSPHHMTGVDVAHRQYKLTGKGIKIGVIDTGIDYRHPAFASPGKDEGCFGRHGKSKGKSCRVAYGWDFVGDDYNGYNQPNPDDDPMDCYGHGTHVAGIIGANALNISSKELEPPQPFVGVAPEVTLGAYRVYGCKGGASDDVILAAMEMAFDDGMDVINMSLGGGSAYKYNPQASLAEKLIAKGMAVAAAAGNDGHEGAWMVADAGLGDSTTSVASFENLYGLYYAFKYAGKIHPYAPSEGYGDKALNLPASSTLIPLLDEKGILLDGCNDALYKNTTGKVVLLLGDASNCDFKSRAAHAKKAGAVGVLIQSIPSAITQIGGNFKFPIGSIENKAGLEMIKAYNENNELRFSWNNDPTNFVVQGGGAPSAFSSLGMDGELRSKPDISAPGGNILSTYPLARGGYTLMSGTSMATPYIAGAQALYMQSKKAKVSGRALRLILKNTATISKTAGSKTLASAAKQGAGLVHILNAIRSTATISPDHIDLRDSMHLPAAFVIYIQNTGKVTETYTLSHKPADTLALYDKNSTFPRAYPVVHDDYATVYMSKKKVKIAPGKTVQVQLVFKRPTAVDEGEVPLYSGYIVATPSSKNGVAVHVPYTGLSADAAKVPIMDTDSGLPKLMYAADGEFLKEIEKETMTFDMATQIPVIVTRLGSHTPDLSIRILDADTKIFRGFAWSDSLGPAFGWAGRDKDLDDNGLKKFGTWMWSGHIFATKNMTTPRKQLPAGTYNIVIAAQRKLSMGVYPDDYEVYDLGDVTIKRRK</sequence>
<dbReference type="Proteomes" id="UP000717515">
    <property type="component" value="Unassembled WGS sequence"/>
</dbReference>
<dbReference type="Pfam" id="PF00082">
    <property type="entry name" value="Peptidase_S8"/>
    <property type="match status" value="1"/>
</dbReference>
<evidence type="ECO:0000313" key="15">
    <source>
        <dbReference type="Proteomes" id="UP000717515"/>
    </source>
</evidence>
<proteinExistence type="inferred from homology"/>
<dbReference type="Pfam" id="PF06280">
    <property type="entry name" value="fn3_5"/>
    <property type="match status" value="1"/>
</dbReference>
<keyword evidence="2" id="KW-0134">Cell wall</keyword>
<evidence type="ECO:0000256" key="8">
    <source>
        <dbReference type="PROSITE-ProRule" id="PRU01240"/>
    </source>
</evidence>
<dbReference type="Gene3D" id="3.50.30.30">
    <property type="match status" value="1"/>
</dbReference>
<dbReference type="PROSITE" id="PS00138">
    <property type="entry name" value="SUBTILASE_SER"/>
    <property type="match status" value="1"/>
</dbReference>
<dbReference type="GO" id="GO:0004252">
    <property type="term" value="F:serine-type endopeptidase activity"/>
    <property type="evidence" value="ECO:0007669"/>
    <property type="project" value="UniProtKB-UniRule"/>
</dbReference>
<comment type="similarity">
    <text evidence="1 8 9">Belongs to the peptidase S8 family.</text>
</comment>
<protein>
    <recommendedName>
        <fullName evidence="16">Peptidase S8/S53 domain-containing protein</fullName>
    </recommendedName>
</protein>
<dbReference type="PROSITE" id="PS00137">
    <property type="entry name" value="SUBTILASE_HIS"/>
    <property type="match status" value="1"/>
</dbReference>
<dbReference type="InterPro" id="IPR023827">
    <property type="entry name" value="Peptidase_S8_Asp-AS"/>
</dbReference>
<dbReference type="InterPro" id="IPR034187">
    <property type="entry name" value="Peptidases_S8_5"/>
</dbReference>
<feature type="active site" description="Charge relay system" evidence="7 8">
    <location>
        <position position="528"/>
    </location>
</feature>
<dbReference type="SUPFAM" id="SSF52743">
    <property type="entry name" value="Subtilisin-like"/>
    <property type="match status" value="1"/>
</dbReference>
<keyword evidence="6 8" id="KW-0720">Serine protease</keyword>
<evidence type="ECO:0000256" key="6">
    <source>
        <dbReference type="ARBA" id="ARBA00022825"/>
    </source>
</evidence>
<evidence type="ECO:0000256" key="2">
    <source>
        <dbReference type="ARBA" id="ARBA00022512"/>
    </source>
</evidence>
<dbReference type="GO" id="GO:0006508">
    <property type="term" value="P:proteolysis"/>
    <property type="evidence" value="ECO:0007669"/>
    <property type="project" value="UniProtKB-KW"/>
</dbReference>
<keyword evidence="4 10" id="KW-0732">Signal</keyword>
<keyword evidence="5 8" id="KW-0378">Hydrolase</keyword>
<dbReference type="PANTHER" id="PTHR43806">
    <property type="entry name" value="PEPTIDASE S8"/>
    <property type="match status" value="1"/>
</dbReference>
<dbReference type="Pfam" id="PF02225">
    <property type="entry name" value="PA"/>
    <property type="match status" value="1"/>
</dbReference>
<feature type="domain" description="Peptidase S8/S53" evidence="11">
    <location>
        <begin position="137"/>
        <end position="581"/>
    </location>
</feature>
<evidence type="ECO:0000256" key="7">
    <source>
        <dbReference type="PIRSR" id="PIRSR615500-1"/>
    </source>
</evidence>
<keyword evidence="2" id="KW-0964">Secreted</keyword>
<dbReference type="PRINTS" id="PR00723">
    <property type="entry name" value="SUBTILISIN"/>
</dbReference>
<dbReference type="Gene3D" id="3.40.50.200">
    <property type="entry name" value="Peptidase S8/S53 domain"/>
    <property type="match status" value="1"/>
</dbReference>
<evidence type="ECO:0000256" key="5">
    <source>
        <dbReference type="ARBA" id="ARBA00022801"/>
    </source>
</evidence>
<evidence type="ECO:0000313" key="14">
    <source>
        <dbReference type="EMBL" id="KAG9322590.1"/>
    </source>
</evidence>
<dbReference type="PANTHER" id="PTHR43806:SF66">
    <property type="entry name" value="SERIN ENDOPEPTIDASE"/>
    <property type="match status" value="1"/>
</dbReference>
<feature type="active site" description="Charge relay system" evidence="7 8">
    <location>
        <position position="146"/>
    </location>
</feature>
<dbReference type="InterPro" id="IPR000209">
    <property type="entry name" value="Peptidase_S8/S53_dom"/>
</dbReference>
<dbReference type="EMBL" id="JAIFTL010000138">
    <property type="protein sequence ID" value="KAG9322590.1"/>
    <property type="molecule type" value="Genomic_DNA"/>
</dbReference>
<evidence type="ECO:0000259" key="12">
    <source>
        <dbReference type="Pfam" id="PF02225"/>
    </source>
</evidence>
<feature type="signal peptide" evidence="10">
    <location>
        <begin position="1"/>
        <end position="18"/>
    </location>
</feature>
<feature type="domain" description="PA" evidence="12">
    <location>
        <begin position="384"/>
        <end position="454"/>
    </location>
</feature>
<dbReference type="GO" id="GO:0005615">
    <property type="term" value="C:extracellular space"/>
    <property type="evidence" value="ECO:0007669"/>
    <property type="project" value="TreeGrafter"/>
</dbReference>
<dbReference type="CDD" id="cd07489">
    <property type="entry name" value="Peptidases_S8_5"/>
    <property type="match status" value="1"/>
</dbReference>
<dbReference type="AlphaFoldDB" id="A0A9P8A4C2"/>
<dbReference type="InterPro" id="IPR050131">
    <property type="entry name" value="Peptidase_S8_subtilisin-like"/>
</dbReference>
<dbReference type="InterPro" id="IPR010435">
    <property type="entry name" value="C5a/SBT2-like_Fn3"/>
</dbReference>
<reference evidence="14" key="1">
    <citation type="submission" date="2021-07" db="EMBL/GenBank/DDBJ databases">
        <title>Draft genome of Mortierella alpina, strain LL118, isolated from an aspen leaf litter sample.</title>
        <authorList>
            <person name="Yang S."/>
            <person name="Vinatzer B.A."/>
        </authorList>
    </citation>
    <scope>NUCLEOTIDE SEQUENCE</scope>
    <source>
        <strain evidence="14">LL118</strain>
    </source>
</reference>
<organism evidence="14 15">
    <name type="scientific">Mortierella alpina</name>
    <name type="common">Oleaginous fungus</name>
    <name type="synonym">Mortierella renispora</name>
    <dbReference type="NCBI Taxonomy" id="64518"/>
    <lineage>
        <taxon>Eukaryota</taxon>
        <taxon>Fungi</taxon>
        <taxon>Fungi incertae sedis</taxon>
        <taxon>Mucoromycota</taxon>
        <taxon>Mortierellomycotina</taxon>
        <taxon>Mortierellomycetes</taxon>
        <taxon>Mortierellales</taxon>
        <taxon>Mortierellaceae</taxon>
        <taxon>Mortierella</taxon>
    </lineage>
</organism>
<keyword evidence="3 8" id="KW-0645">Protease</keyword>
<dbReference type="InterPro" id="IPR036852">
    <property type="entry name" value="Peptidase_S8/S53_dom_sf"/>
</dbReference>
<comment type="caution">
    <text evidence="14">The sequence shown here is derived from an EMBL/GenBank/DDBJ whole genome shotgun (WGS) entry which is preliminary data.</text>
</comment>
<feature type="chain" id="PRO_5040422122" description="Peptidase S8/S53 domain-containing protein" evidence="10">
    <location>
        <begin position="19"/>
        <end position="878"/>
    </location>
</feature>
<dbReference type="InterPro" id="IPR003137">
    <property type="entry name" value="PA_domain"/>
</dbReference>
<accession>A0A9P8A4C2</accession>
<feature type="domain" description="C5a peptidase/Subtilisin-like protease SBT2-like Fn3-like" evidence="13">
    <location>
        <begin position="603"/>
        <end position="716"/>
    </location>
</feature>
<evidence type="ECO:0000259" key="11">
    <source>
        <dbReference type="Pfam" id="PF00082"/>
    </source>
</evidence>
<evidence type="ECO:0000256" key="1">
    <source>
        <dbReference type="ARBA" id="ARBA00011073"/>
    </source>
</evidence>
<dbReference type="InterPro" id="IPR015500">
    <property type="entry name" value="Peptidase_S8_subtilisin-rel"/>
</dbReference>